<keyword evidence="3" id="KW-1185">Reference proteome</keyword>
<accession>A0A6G1C3X8</accession>
<comment type="caution">
    <text evidence="2">The sequence shown here is derived from an EMBL/GenBank/DDBJ whole genome shotgun (WGS) entry which is preliminary data.</text>
</comment>
<proteinExistence type="predicted"/>
<dbReference type="EMBL" id="SPHZ02000010">
    <property type="protein sequence ID" value="KAF0894731.1"/>
    <property type="molecule type" value="Genomic_DNA"/>
</dbReference>
<protein>
    <submittedName>
        <fullName evidence="2">Uncharacterized protein</fullName>
    </submittedName>
</protein>
<sequence>MSQVGHRTQELWDTAVGTWQGETEVEILKMLERKQRRTYLAFQTTPQRWRRKLEPADIAGLLAANDAYPQAAILPPVPRGEEVFGVVDATLEIQQRVPLPGHASCGNAIGSSRSGRMPCARAEQSSRCH</sequence>
<evidence type="ECO:0000313" key="2">
    <source>
        <dbReference type="EMBL" id="KAF0894731.1"/>
    </source>
</evidence>
<gene>
    <name evidence="2" type="ORF">E2562_002019</name>
</gene>
<feature type="region of interest" description="Disordered" evidence="1">
    <location>
        <begin position="107"/>
        <end position="129"/>
    </location>
</feature>
<dbReference type="Proteomes" id="UP000479710">
    <property type="component" value="Unassembled WGS sequence"/>
</dbReference>
<dbReference type="AlphaFoldDB" id="A0A6G1C3X8"/>
<evidence type="ECO:0000256" key="1">
    <source>
        <dbReference type="SAM" id="MobiDB-lite"/>
    </source>
</evidence>
<organism evidence="2 3">
    <name type="scientific">Oryza meyeriana var. granulata</name>
    <dbReference type="NCBI Taxonomy" id="110450"/>
    <lineage>
        <taxon>Eukaryota</taxon>
        <taxon>Viridiplantae</taxon>
        <taxon>Streptophyta</taxon>
        <taxon>Embryophyta</taxon>
        <taxon>Tracheophyta</taxon>
        <taxon>Spermatophyta</taxon>
        <taxon>Magnoliopsida</taxon>
        <taxon>Liliopsida</taxon>
        <taxon>Poales</taxon>
        <taxon>Poaceae</taxon>
        <taxon>BOP clade</taxon>
        <taxon>Oryzoideae</taxon>
        <taxon>Oryzeae</taxon>
        <taxon>Oryzinae</taxon>
        <taxon>Oryza</taxon>
        <taxon>Oryza meyeriana</taxon>
    </lineage>
</organism>
<evidence type="ECO:0000313" key="3">
    <source>
        <dbReference type="Proteomes" id="UP000479710"/>
    </source>
</evidence>
<name>A0A6G1C3X8_9ORYZ</name>
<reference evidence="2 3" key="1">
    <citation type="submission" date="2019-11" db="EMBL/GenBank/DDBJ databases">
        <title>Whole genome sequence of Oryza granulata.</title>
        <authorList>
            <person name="Li W."/>
        </authorList>
    </citation>
    <scope>NUCLEOTIDE SEQUENCE [LARGE SCALE GENOMIC DNA]</scope>
    <source>
        <strain evidence="3">cv. Menghai</strain>
        <tissue evidence="2">Leaf</tissue>
    </source>
</reference>